<dbReference type="InterPro" id="IPR000270">
    <property type="entry name" value="PB1_dom"/>
</dbReference>
<organism evidence="6 7">
    <name type="scientific">Tanacetum coccineum</name>
    <dbReference type="NCBI Taxonomy" id="301880"/>
    <lineage>
        <taxon>Eukaryota</taxon>
        <taxon>Viridiplantae</taxon>
        <taxon>Streptophyta</taxon>
        <taxon>Embryophyta</taxon>
        <taxon>Tracheophyta</taxon>
        <taxon>Spermatophyta</taxon>
        <taxon>Magnoliopsida</taxon>
        <taxon>eudicotyledons</taxon>
        <taxon>Gunneridae</taxon>
        <taxon>Pentapetalae</taxon>
        <taxon>asterids</taxon>
        <taxon>campanulids</taxon>
        <taxon>Asterales</taxon>
        <taxon>Asteraceae</taxon>
        <taxon>Asteroideae</taxon>
        <taxon>Anthemideae</taxon>
        <taxon>Anthemidinae</taxon>
        <taxon>Tanacetum</taxon>
    </lineage>
</organism>
<gene>
    <name evidence="6" type="ORF">Tco_0725292</name>
</gene>
<name>A0ABQ4YDF3_9ASTR</name>
<evidence type="ECO:0000313" key="7">
    <source>
        <dbReference type="Proteomes" id="UP001151760"/>
    </source>
</evidence>
<dbReference type="InterPro" id="IPR007321">
    <property type="entry name" value="Transposase_28"/>
</dbReference>
<evidence type="ECO:0000256" key="2">
    <source>
        <dbReference type="SAM" id="MobiDB-lite"/>
    </source>
</evidence>
<dbReference type="Proteomes" id="UP001151760">
    <property type="component" value="Unassembled WGS sequence"/>
</dbReference>
<feature type="coiled-coil region" evidence="1">
    <location>
        <begin position="1332"/>
        <end position="1359"/>
    </location>
</feature>
<feature type="region of interest" description="Disordered" evidence="2">
    <location>
        <begin position="984"/>
        <end position="1018"/>
    </location>
</feature>
<feature type="domain" description="NLP1-9 GAF" evidence="5">
    <location>
        <begin position="424"/>
        <end position="523"/>
    </location>
</feature>
<feature type="region of interest" description="Disordered" evidence="2">
    <location>
        <begin position="1037"/>
        <end position="1074"/>
    </location>
</feature>
<evidence type="ECO:0000313" key="6">
    <source>
        <dbReference type="EMBL" id="GJS75411.1"/>
    </source>
</evidence>
<reference evidence="6" key="1">
    <citation type="journal article" date="2022" name="Int. J. Mol. Sci.">
        <title>Draft Genome of Tanacetum Coccineum: Genomic Comparison of Closely Related Tanacetum-Family Plants.</title>
        <authorList>
            <person name="Yamashiro T."/>
            <person name="Shiraishi A."/>
            <person name="Nakayama K."/>
            <person name="Satake H."/>
        </authorList>
    </citation>
    <scope>NUCLEOTIDE SEQUENCE</scope>
</reference>
<dbReference type="PANTHER" id="PTHR32002">
    <property type="entry name" value="PROTEIN NLP8"/>
    <property type="match status" value="1"/>
</dbReference>
<feature type="domain" description="NLP1-9 GAF" evidence="5">
    <location>
        <begin position="298"/>
        <end position="387"/>
    </location>
</feature>
<keyword evidence="1" id="KW-0175">Coiled coil</keyword>
<feature type="domain" description="PB1" evidence="3">
    <location>
        <begin position="633"/>
        <end position="706"/>
    </location>
</feature>
<comment type="caution">
    <text evidence="6">The sequence shown here is derived from an EMBL/GenBank/DDBJ whole genome shotgun (WGS) entry which is preliminary data.</text>
</comment>
<dbReference type="EMBL" id="BQNB010010301">
    <property type="protein sequence ID" value="GJS75411.1"/>
    <property type="molecule type" value="Genomic_DNA"/>
</dbReference>
<evidence type="ECO:0000259" key="4">
    <source>
        <dbReference type="Pfam" id="PF04195"/>
    </source>
</evidence>
<feature type="domain" description="Transposase (putative) gypsy type" evidence="4">
    <location>
        <begin position="770"/>
        <end position="826"/>
    </location>
</feature>
<dbReference type="Pfam" id="PF00564">
    <property type="entry name" value="PB1"/>
    <property type="match status" value="1"/>
</dbReference>
<keyword evidence="7" id="KW-1185">Reference proteome</keyword>
<dbReference type="PANTHER" id="PTHR32002:SF49">
    <property type="entry name" value="BILE ACID:SODIUM SYMPORTER_ARSENICAL RESISTANCE PROTEIN ACR3-RELATED"/>
    <property type="match status" value="1"/>
</dbReference>
<reference evidence="6" key="2">
    <citation type="submission" date="2022-01" db="EMBL/GenBank/DDBJ databases">
        <authorList>
            <person name="Yamashiro T."/>
            <person name="Shiraishi A."/>
            <person name="Satake H."/>
            <person name="Nakayama K."/>
        </authorList>
    </citation>
    <scope>NUCLEOTIDE SEQUENCE</scope>
</reference>
<feature type="compositionally biased region" description="Basic and acidic residues" evidence="2">
    <location>
        <begin position="1009"/>
        <end position="1018"/>
    </location>
</feature>
<sequence length="1648" mass="182859">MNEPSRARMRVGLTALRSEVSALLVVNVSANDLTDPAPTMTFLHLDDATVLSRGLAVKDIYLANSLKEQASAKTDLELALRVQLDVDYLRKVDARSRILKRTSVGIYVPTYPLLFHEKIKSVISKMRYITYHFNVVIQFWASCEGLLLTTSDQPFVCKVTYSGVNLFEKYRLNSQNYRYNVEVNKSEVERGDPMIINGPPATAFLNHLPELAMDCTSVHQLSPLLRYAFEECKFTSYFMLPVFDTSQSSSCAGVVECCMETDGLGSVLPMVKLALNNAGLSTFRVQECPAYKAILGLKRATDEMNEALDIVCDSHDLAISQVWIPYGIENHVPSPSSLEGTLTREEIAFKLTGSYVHLEDDCLYGFKKYYDTCDMLLLNFGDGLMSHTSNAGLSTFRVQECPAYKNHVPSPSSLEGTLTRQEFAFKLTGSCVHLEDDCLYGFKKYYDTCDMLLLNFGDGLVGKALQTYEPHFCRDLYNLPMRKDKKLLQLLSSSTRCSCLAIYLRSIDTGDIDYAFEFLWPRRSGIIFFKILEGNRISQIQKALADRKLVVEDGISSSHVKSKTTPVPEHRECIKKQIGRSMNKDAENYADPSGLIQPTTVKRNLGEYETQSDSNDDIPNQDDDSPNQDILIIKLEYADDVLNLNLPIPLATLAVVKKEINKSCKLNPETYKLKYLDEDEEWILMTSEEPIRHCIEFQRTVNGKPLALSWGRIPRLDFGVRVRKHVVRDAFCEKYHILDTVHPELPGSNQRIRNNPAGKIGVYIRFFDFANFLIPLSQFLVDVLAYFHINLSQLSVIAAAKVSHFEILCRVHGYEPTVGLFRRFYVNSKNKGWMSFSKRSDTAPVCYTKPLDSLKHLNDSFFWVDSSVFPLFIPWQTKKTLTRDPSPTAAEFSAETCDFLATHQALFRKFSEPFLCLVGISRYYDLDDNVYPTFLTATGEEMDLFAFIRHTDPTKVQIGERQIERGQVPLLDSTQGRVIPLANEDYHGDQNENTESFNEGGGGATQESHSGEADRAGQDEEATIVLDEEFQAAVADKPKGTRKKRKVVGGTSGSNLPPKKLREVHDTSGDAGASTVGKSLATLQGLLKRSTLVVEIGATTTATAPFVTSSVTLTPEREGGGHIDSVSGPNLRNQHPAERFVISSDSSPHSSTNAADAEVTSIVRSPIPPPPVMTAAVATTVVAGTSSAHVLGACTEPTIQSLFADSASPSAAGPEIAGPSDPHSTEISADSFYVSQEMDSETVQQIYVPKWNVINDSAFDDPEVCRSMIDQLAPPGFFSQLRSMDYDQLFTEFNVGAAHQTCLSAEVRLRSEYNFRERKKFERKCHRQTDLLMEKDAEIASLKAQLSLMEAEAAEAIHLYSQVSVAEAAKVARVSELNSLKERNVEGQVAALESAAIIKDTELASFNAQITKLTQDLSSFQLSCDELSIKAASFESERDGLVDQVSSLEGTCFGLRDQVLGYELLKEQYEAVQDAQVKILSNRVAELDFELMGMTVHLDKEFYPRFLDHIAARRWHVDRVVAGIDSRISRRGLAELESQKDASTCIMDSLCLEGPFAETPEVKEGALSHLLSISEAIGPLVDPLSFEKLVGEASTSGVPATTATTTALSVLVTTANVSSIPPISVADYEVLNAEPWAEASHSPKIIFE</sequence>
<dbReference type="InterPro" id="IPR055081">
    <property type="entry name" value="NLP1-9_GAF"/>
</dbReference>
<protein>
    <submittedName>
        <fullName evidence="6">Gypsy type transposase</fullName>
    </submittedName>
</protein>
<evidence type="ECO:0000259" key="3">
    <source>
        <dbReference type="Pfam" id="PF00564"/>
    </source>
</evidence>
<dbReference type="Pfam" id="PF04195">
    <property type="entry name" value="Transposase_28"/>
    <property type="match status" value="1"/>
</dbReference>
<dbReference type="SUPFAM" id="SSF54277">
    <property type="entry name" value="CAD &amp; PB1 domains"/>
    <property type="match status" value="1"/>
</dbReference>
<feature type="region of interest" description="Disordered" evidence="2">
    <location>
        <begin position="1112"/>
        <end position="1132"/>
    </location>
</feature>
<evidence type="ECO:0000256" key="1">
    <source>
        <dbReference type="SAM" id="Coils"/>
    </source>
</evidence>
<accession>A0ABQ4YDF3</accession>
<evidence type="ECO:0000259" key="5">
    <source>
        <dbReference type="Pfam" id="PF22922"/>
    </source>
</evidence>
<dbReference type="Pfam" id="PF22922">
    <property type="entry name" value="GAF_NLP"/>
    <property type="match status" value="2"/>
</dbReference>
<dbReference type="InterPro" id="IPR045012">
    <property type="entry name" value="NLP"/>
</dbReference>
<dbReference type="Gene3D" id="3.10.20.90">
    <property type="entry name" value="Phosphatidylinositol 3-kinase Catalytic Subunit, Chain A, domain 1"/>
    <property type="match status" value="1"/>
</dbReference>
<proteinExistence type="predicted"/>